<sequence>MATHLTQLEDRLAAAPAAVAREVSSTLDAARATLARAARTPLTPAEHAQVRLQQRAVDAAEAILESLARRYATSYGASA</sequence>
<gene>
    <name evidence="1" type="ORF">PMO31116_00804</name>
</gene>
<protein>
    <submittedName>
        <fullName evidence="1">EscE/YscE/SsaE family type III secretion system needle protein co-chaperone</fullName>
    </submittedName>
</protein>
<dbReference type="AlphaFoldDB" id="A0A5E4SK98"/>
<dbReference type="Proteomes" id="UP000368474">
    <property type="component" value="Unassembled WGS sequence"/>
</dbReference>
<dbReference type="InterPro" id="IPR012671">
    <property type="entry name" value="T3SS_PscE/YscE"/>
</dbReference>
<name>A0A5E4SK98_9BURK</name>
<evidence type="ECO:0000313" key="2">
    <source>
        <dbReference type="Proteomes" id="UP000368474"/>
    </source>
</evidence>
<accession>A0A5E4SK98</accession>
<dbReference type="RefSeq" id="WP_174970839.1">
    <property type="nucleotide sequence ID" value="NZ_CABPSD010000002.1"/>
</dbReference>
<dbReference type="Gene3D" id="1.20.5.420">
    <property type="entry name" value="Immunoglobulin FC, subunit C"/>
    <property type="match status" value="1"/>
</dbReference>
<evidence type="ECO:0000313" key="1">
    <source>
        <dbReference type="EMBL" id="VVD75212.1"/>
    </source>
</evidence>
<dbReference type="NCBIfam" id="TIGR02501">
    <property type="entry name" value="type_III_yscE"/>
    <property type="match status" value="1"/>
</dbReference>
<dbReference type="Pfam" id="PF08988">
    <property type="entry name" value="T3SS_needle_E"/>
    <property type="match status" value="1"/>
</dbReference>
<organism evidence="1 2">
    <name type="scientific">Pandoraea morbifera</name>
    <dbReference type="NCBI Taxonomy" id="2508300"/>
    <lineage>
        <taxon>Bacteria</taxon>
        <taxon>Pseudomonadati</taxon>
        <taxon>Pseudomonadota</taxon>
        <taxon>Betaproteobacteria</taxon>
        <taxon>Burkholderiales</taxon>
        <taxon>Burkholderiaceae</taxon>
        <taxon>Pandoraea</taxon>
    </lineage>
</organism>
<proteinExistence type="predicted"/>
<reference evidence="1 2" key="1">
    <citation type="submission" date="2019-08" db="EMBL/GenBank/DDBJ databases">
        <authorList>
            <person name="Peeters C."/>
        </authorList>
    </citation>
    <scope>NUCLEOTIDE SEQUENCE [LARGE SCALE GENOMIC DNA]</scope>
    <source>
        <strain evidence="1 2">LMG 31116</strain>
    </source>
</reference>
<dbReference type="EMBL" id="CABPSD010000002">
    <property type="protein sequence ID" value="VVD75212.1"/>
    <property type="molecule type" value="Genomic_DNA"/>
</dbReference>
<keyword evidence="2" id="KW-1185">Reference proteome</keyword>